<evidence type="ECO:0000256" key="2">
    <source>
        <dbReference type="ARBA" id="ARBA00022692"/>
    </source>
</evidence>
<comment type="similarity">
    <text evidence="7">Belongs to the transglycosylase MltG family.</text>
</comment>
<protein>
    <recommendedName>
        <fullName evidence="7">Endolytic murein transglycosylase</fullName>
        <ecNumber evidence="7">4.2.2.29</ecNumber>
    </recommendedName>
    <alternativeName>
        <fullName evidence="7">Peptidoglycan lytic transglycosylase</fullName>
    </alternativeName>
    <alternativeName>
        <fullName evidence="7">Peptidoglycan polymerization terminase</fullName>
    </alternativeName>
</protein>
<dbReference type="Gene3D" id="3.30.160.60">
    <property type="entry name" value="Classic Zinc Finger"/>
    <property type="match status" value="1"/>
</dbReference>
<feature type="region of interest" description="Disordered" evidence="8">
    <location>
        <begin position="1"/>
        <end position="76"/>
    </location>
</feature>
<comment type="subcellular location">
    <subcellularLocation>
        <location evidence="7">Cell membrane</location>
        <topology evidence="7">Single-pass membrane protein</topology>
    </subcellularLocation>
</comment>
<dbReference type="GO" id="GO:0005886">
    <property type="term" value="C:plasma membrane"/>
    <property type="evidence" value="ECO:0007669"/>
    <property type="project" value="UniProtKB-SubCell"/>
</dbReference>
<organism evidence="9 10">
    <name type="scientific">Galbitalea soli</name>
    <dbReference type="NCBI Taxonomy" id="1268042"/>
    <lineage>
        <taxon>Bacteria</taxon>
        <taxon>Bacillati</taxon>
        <taxon>Actinomycetota</taxon>
        <taxon>Actinomycetes</taxon>
        <taxon>Micrococcales</taxon>
        <taxon>Microbacteriaceae</taxon>
        <taxon>Galbitalea</taxon>
    </lineage>
</organism>
<dbReference type="HAMAP" id="MF_02065">
    <property type="entry name" value="MltG"/>
    <property type="match status" value="1"/>
</dbReference>
<keyword evidence="6 7" id="KW-0961">Cell wall biogenesis/degradation</keyword>
<dbReference type="PANTHER" id="PTHR30518:SF2">
    <property type="entry name" value="ENDOLYTIC MUREIN TRANSGLYCOSYLASE"/>
    <property type="match status" value="1"/>
</dbReference>
<keyword evidence="2 7" id="KW-0812">Transmembrane</keyword>
<feature type="compositionally biased region" description="Basic and acidic residues" evidence="8">
    <location>
        <begin position="55"/>
        <end position="65"/>
    </location>
</feature>
<evidence type="ECO:0000313" key="10">
    <source>
        <dbReference type="Proteomes" id="UP000479756"/>
    </source>
</evidence>
<evidence type="ECO:0000256" key="7">
    <source>
        <dbReference type="HAMAP-Rule" id="MF_02065"/>
    </source>
</evidence>
<keyword evidence="3 7" id="KW-1133">Transmembrane helix</keyword>
<evidence type="ECO:0000256" key="4">
    <source>
        <dbReference type="ARBA" id="ARBA00023136"/>
    </source>
</evidence>
<proteinExistence type="inferred from homology"/>
<evidence type="ECO:0000256" key="5">
    <source>
        <dbReference type="ARBA" id="ARBA00023239"/>
    </source>
</evidence>
<comment type="function">
    <text evidence="7">Functions as a peptidoglycan terminase that cleaves nascent peptidoglycan strands endolytically to terminate their elongation.</text>
</comment>
<dbReference type="GO" id="GO:0008932">
    <property type="term" value="F:lytic endotransglycosylase activity"/>
    <property type="evidence" value="ECO:0007669"/>
    <property type="project" value="UniProtKB-UniRule"/>
</dbReference>
<reference evidence="9 10" key="1">
    <citation type="journal article" date="2014" name="Int. J. Syst. Evol. Microbiol.">
        <title>Description of Galbitalea soli gen. nov., sp. nov., and Frondihabitans sucicola sp. nov.</title>
        <authorList>
            <person name="Kim S.J."/>
            <person name="Lim J.M."/>
            <person name="Ahn J.H."/>
            <person name="Weon H.Y."/>
            <person name="Hamada M."/>
            <person name="Suzuki K."/>
            <person name="Ahn T.Y."/>
            <person name="Kwon S.W."/>
        </authorList>
    </citation>
    <scope>NUCLEOTIDE SEQUENCE [LARGE SCALE GENOMIC DNA]</scope>
    <source>
        <strain evidence="9 10">NBRC 108727</strain>
    </source>
</reference>
<dbReference type="NCBIfam" id="TIGR00247">
    <property type="entry name" value="endolytic transglycosylase MltG"/>
    <property type="match status" value="1"/>
</dbReference>
<feature type="site" description="Important for catalytic activity" evidence="7">
    <location>
        <position position="299"/>
    </location>
</feature>
<evidence type="ECO:0000256" key="3">
    <source>
        <dbReference type="ARBA" id="ARBA00022989"/>
    </source>
</evidence>
<evidence type="ECO:0000256" key="6">
    <source>
        <dbReference type="ARBA" id="ARBA00023316"/>
    </source>
</evidence>
<dbReference type="Proteomes" id="UP000479756">
    <property type="component" value="Unassembled WGS sequence"/>
</dbReference>
<dbReference type="Pfam" id="PF02618">
    <property type="entry name" value="YceG"/>
    <property type="match status" value="1"/>
</dbReference>
<dbReference type="RefSeq" id="WP_163471892.1">
    <property type="nucleotide sequence ID" value="NZ_JAAGWZ010000001.1"/>
</dbReference>
<sequence length="425" mass="45707">MLPDEPSWEDLFGPDQGTTPTGATSPTPPGHEAPAAARRLEPAPDLQHLSRRDRRRFEEAERERMNGSPPPPPRRRRRWGALVAVLVVLALLAGGGGYVWSQYSTQIIKVMGWGGPNDYTGTGDGQPASITIVSGQVGSDIATSLYKAGVTKSYDAFYQLLLKTPATFEPGTYKLQKQMSAKAALAVLTDPKNRVISKVVLPEGYTLKQMLARLSSGTGVPLSDFQAAAKNYTALGVPKSAPSLEGFLFPATYEFDPGLSARQILQRLVDRMNQSLDAAGVAASNRLHVLTLASIIQKEGGSTKDFYKVARVFQNRLDKGMLLQSDATVSYGAGSSRISTTDAQRADAANKYNTYVHVGLPIGPIAAPGDAAIAAALHPAAGPWLYFVLVNGYTGQTVFSTTLAQHNAAVLQWQAWLRAHPNYDK</sequence>
<dbReference type="GO" id="GO:0071555">
    <property type="term" value="P:cell wall organization"/>
    <property type="evidence" value="ECO:0007669"/>
    <property type="project" value="UniProtKB-KW"/>
</dbReference>
<dbReference type="GO" id="GO:0009252">
    <property type="term" value="P:peptidoglycan biosynthetic process"/>
    <property type="evidence" value="ECO:0007669"/>
    <property type="project" value="UniProtKB-UniRule"/>
</dbReference>
<dbReference type="Gene3D" id="3.30.1490.480">
    <property type="entry name" value="Endolytic murein transglycosylase"/>
    <property type="match status" value="1"/>
</dbReference>
<comment type="catalytic activity">
    <reaction evidence="7">
        <text>a peptidoglycan chain = a peptidoglycan chain with N-acetyl-1,6-anhydromuramyl-[peptide] at the reducing end + a peptidoglycan chain with N-acetylglucosamine at the non-reducing end.</text>
        <dbReference type="EC" id="4.2.2.29"/>
    </reaction>
</comment>
<dbReference type="PANTHER" id="PTHR30518">
    <property type="entry name" value="ENDOLYTIC MUREIN TRANSGLYCOSYLASE"/>
    <property type="match status" value="1"/>
</dbReference>
<comment type="caution">
    <text evidence="9">The sequence shown here is derived from an EMBL/GenBank/DDBJ whole genome shotgun (WGS) entry which is preliminary data.</text>
</comment>
<keyword evidence="5 7" id="KW-0456">Lyase</keyword>
<keyword evidence="10" id="KW-1185">Reference proteome</keyword>
<accession>A0A7C9TPR8</accession>
<dbReference type="EC" id="4.2.2.29" evidence="7"/>
<feature type="transmembrane region" description="Helical" evidence="7">
    <location>
        <begin position="79"/>
        <end position="100"/>
    </location>
</feature>
<dbReference type="AlphaFoldDB" id="A0A7C9TPR8"/>
<evidence type="ECO:0000256" key="1">
    <source>
        <dbReference type="ARBA" id="ARBA00022475"/>
    </source>
</evidence>
<dbReference type="EMBL" id="JAAGWZ010000001">
    <property type="protein sequence ID" value="NEM90222.1"/>
    <property type="molecule type" value="Genomic_DNA"/>
</dbReference>
<keyword evidence="1 7" id="KW-1003">Cell membrane</keyword>
<dbReference type="InterPro" id="IPR003770">
    <property type="entry name" value="MLTG-like"/>
</dbReference>
<name>A0A7C9TPR8_9MICO</name>
<evidence type="ECO:0000256" key="8">
    <source>
        <dbReference type="SAM" id="MobiDB-lite"/>
    </source>
</evidence>
<evidence type="ECO:0000313" key="9">
    <source>
        <dbReference type="EMBL" id="NEM90222.1"/>
    </source>
</evidence>
<keyword evidence="4 7" id="KW-0472">Membrane</keyword>
<gene>
    <name evidence="7 9" type="primary">mltG</name>
    <name evidence="9" type="ORF">G3T37_02485</name>
</gene>